<proteinExistence type="predicted"/>
<evidence type="ECO:0000259" key="3">
    <source>
        <dbReference type="SMART" id="SM00768"/>
    </source>
</evidence>
<evidence type="ECO:0000313" key="5">
    <source>
        <dbReference type="Proteomes" id="UP000215914"/>
    </source>
</evidence>
<dbReference type="Pfam" id="PF07983">
    <property type="entry name" value="X8"/>
    <property type="match status" value="1"/>
</dbReference>
<dbReference type="PANTHER" id="PTHR31044">
    <property type="entry name" value="BETA-1,3 GLUCANASE"/>
    <property type="match status" value="1"/>
</dbReference>
<dbReference type="InterPro" id="IPR012946">
    <property type="entry name" value="X8"/>
</dbReference>
<gene>
    <name evidence="4" type="ORF">HannXRQ_Chr02g0055121</name>
</gene>
<dbReference type="EMBL" id="CM007891">
    <property type="protein sequence ID" value="OTG35281.1"/>
    <property type="molecule type" value="Genomic_DNA"/>
</dbReference>
<dbReference type="GO" id="GO:0009506">
    <property type="term" value="C:plasmodesma"/>
    <property type="evidence" value="ECO:0007669"/>
    <property type="project" value="UniProtKB-ARBA"/>
</dbReference>
<dbReference type="AlphaFoldDB" id="A0A251VKN5"/>
<dbReference type="InterPro" id="IPR044788">
    <property type="entry name" value="X8_dom_prot"/>
</dbReference>
<dbReference type="SMART" id="SM00768">
    <property type="entry name" value="X8"/>
    <property type="match status" value="1"/>
</dbReference>
<sequence length="108" mass="11992">MARVIFSLCIIAFFLVIVCSNFVEGKTWCVAQAQASDSVMQQTLDRLCGQLDCKEIQPGGSCFDPNTLRNHASYAIDLNFRTNGVCDTSYATPSPTDPCKFLNFFFTD</sequence>
<reference evidence="5" key="1">
    <citation type="journal article" date="2017" name="Nature">
        <title>The sunflower genome provides insights into oil metabolism, flowering and Asterid evolution.</title>
        <authorList>
            <person name="Badouin H."/>
            <person name="Gouzy J."/>
            <person name="Grassa C.J."/>
            <person name="Murat F."/>
            <person name="Staton S.E."/>
            <person name="Cottret L."/>
            <person name="Lelandais-Briere C."/>
            <person name="Owens G.L."/>
            <person name="Carrere S."/>
            <person name="Mayjonade B."/>
            <person name="Legrand L."/>
            <person name="Gill N."/>
            <person name="Kane N.C."/>
            <person name="Bowers J.E."/>
            <person name="Hubner S."/>
            <person name="Bellec A."/>
            <person name="Berard A."/>
            <person name="Berges H."/>
            <person name="Blanchet N."/>
            <person name="Boniface M.C."/>
            <person name="Brunel D."/>
            <person name="Catrice O."/>
            <person name="Chaidir N."/>
            <person name="Claudel C."/>
            <person name="Donnadieu C."/>
            <person name="Faraut T."/>
            <person name="Fievet G."/>
            <person name="Helmstetter N."/>
            <person name="King M."/>
            <person name="Knapp S.J."/>
            <person name="Lai Z."/>
            <person name="Le Paslier M.C."/>
            <person name="Lippi Y."/>
            <person name="Lorenzon L."/>
            <person name="Mandel J.R."/>
            <person name="Marage G."/>
            <person name="Marchand G."/>
            <person name="Marquand E."/>
            <person name="Bret-Mestries E."/>
            <person name="Morien E."/>
            <person name="Nambeesan S."/>
            <person name="Nguyen T."/>
            <person name="Pegot-Espagnet P."/>
            <person name="Pouilly N."/>
            <person name="Raftis F."/>
            <person name="Sallet E."/>
            <person name="Schiex T."/>
            <person name="Thomas J."/>
            <person name="Vandecasteele C."/>
            <person name="Vares D."/>
            <person name="Vear F."/>
            <person name="Vautrin S."/>
            <person name="Crespi M."/>
            <person name="Mangin B."/>
            <person name="Burke J.M."/>
            <person name="Salse J."/>
            <person name="Munos S."/>
            <person name="Vincourt P."/>
            <person name="Rieseberg L.H."/>
            <person name="Langlade N.B."/>
        </authorList>
    </citation>
    <scope>NUCLEOTIDE SEQUENCE [LARGE SCALE GENOMIC DNA]</scope>
    <source>
        <strain evidence="5">cv. SF193</strain>
    </source>
</reference>
<evidence type="ECO:0000256" key="1">
    <source>
        <dbReference type="ARBA" id="ARBA00022729"/>
    </source>
</evidence>
<name>A0A251VKN5_HELAN</name>
<feature type="domain" description="X8" evidence="3">
    <location>
        <begin position="27"/>
        <end position="101"/>
    </location>
</feature>
<organism evidence="4 5">
    <name type="scientific">Helianthus annuus</name>
    <name type="common">Common sunflower</name>
    <dbReference type="NCBI Taxonomy" id="4232"/>
    <lineage>
        <taxon>Eukaryota</taxon>
        <taxon>Viridiplantae</taxon>
        <taxon>Streptophyta</taxon>
        <taxon>Embryophyta</taxon>
        <taxon>Tracheophyta</taxon>
        <taxon>Spermatophyta</taxon>
        <taxon>Magnoliopsida</taxon>
        <taxon>eudicotyledons</taxon>
        <taxon>Gunneridae</taxon>
        <taxon>Pentapetalae</taxon>
        <taxon>asterids</taxon>
        <taxon>campanulids</taxon>
        <taxon>Asterales</taxon>
        <taxon>Asteraceae</taxon>
        <taxon>Asteroideae</taxon>
        <taxon>Heliantheae alliance</taxon>
        <taxon>Heliantheae</taxon>
        <taxon>Helianthus</taxon>
    </lineage>
</organism>
<evidence type="ECO:0000256" key="2">
    <source>
        <dbReference type="SAM" id="SignalP"/>
    </source>
</evidence>
<dbReference type="Proteomes" id="UP000215914">
    <property type="component" value="Chromosome 2"/>
</dbReference>
<accession>A0A251VKN5</accession>
<feature type="chain" id="PRO_5013395527" evidence="2">
    <location>
        <begin position="26"/>
        <end position="108"/>
    </location>
</feature>
<keyword evidence="1 2" id="KW-0732">Signal</keyword>
<dbReference type="OMA" id="NHASYAI"/>
<dbReference type="Gene3D" id="1.20.58.1040">
    <property type="match status" value="1"/>
</dbReference>
<dbReference type="PANTHER" id="PTHR31044:SF147">
    <property type="entry name" value="CARBOHYDRATE-BINDING X8 DOMAIN PROTEIN"/>
    <property type="match status" value="1"/>
</dbReference>
<feature type="signal peptide" evidence="2">
    <location>
        <begin position="1"/>
        <end position="25"/>
    </location>
</feature>
<keyword evidence="5" id="KW-1185">Reference proteome</keyword>
<evidence type="ECO:0000313" key="4">
    <source>
        <dbReference type="EMBL" id="OTG35281.1"/>
    </source>
</evidence>
<protein>
    <submittedName>
        <fullName evidence="4">Putative X8 domain-containing protein</fullName>
    </submittedName>
</protein>
<dbReference type="InParanoid" id="A0A251VKN5"/>